<evidence type="ECO:0000313" key="2">
    <source>
        <dbReference type="EMBL" id="VCU07228.1"/>
    </source>
</evidence>
<feature type="transmembrane region" description="Helical" evidence="1">
    <location>
        <begin position="120"/>
        <end position="149"/>
    </location>
</feature>
<dbReference type="Proteomes" id="UP000289200">
    <property type="component" value="Unassembled WGS sequence"/>
</dbReference>
<comment type="caution">
    <text evidence="2">The sequence shown here is derived from an EMBL/GenBank/DDBJ whole genome shotgun (WGS) entry which is preliminary data.</text>
</comment>
<organism evidence="2 3">
    <name type="scientific">Rhodoplanes serenus</name>
    <dbReference type="NCBI Taxonomy" id="200615"/>
    <lineage>
        <taxon>Bacteria</taxon>
        <taxon>Pseudomonadati</taxon>
        <taxon>Pseudomonadota</taxon>
        <taxon>Alphaproteobacteria</taxon>
        <taxon>Hyphomicrobiales</taxon>
        <taxon>Nitrobacteraceae</taxon>
        <taxon>Rhodoplanes</taxon>
    </lineage>
</organism>
<evidence type="ECO:0000256" key="1">
    <source>
        <dbReference type="SAM" id="Phobius"/>
    </source>
</evidence>
<feature type="transmembrane region" description="Helical" evidence="1">
    <location>
        <begin position="218"/>
        <end position="234"/>
    </location>
</feature>
<keyword evidence="1" id="KW-0812">Transmembrane</keyword>
<gene>
    <name evidence="2" type="ORF">RHODGE_RHODGE_00334</name>
</gene>
<feature type="transmembrane region" description="Helical" evidence="1">
    <location>
        <begin position="45"/>
        <end position="66"/>
    </location>
</feature>
<keyword evidence="3" id="KW-1185">Reference proteome</keyword>
<name>A0A3S4AYD4_9BRAD</name>
<keyword evidence="1" id="KW-0472">Membrane</keyword>
<feature type="transmembrane region" description="Helical" evidence="1">
    <location>
        <begin position="72"/>
        <end position="91"/>
    </location>
</feature>
<protein>
    <recommendedName>
        <fullName evidence="4">DUF2189 domain-containing protein</fullName>
    </recommendedName>
</protein>
<accession>A0A3S4AYD4</accession>
<dbReference type="InterPro" id="IPR018692">
    <property type="entry name" value="DUF2189"/>
</dbReference>
<evidence type="ECO:0000313" key="3">
    <source>
        <dbReference type="Proteomes" id="UP000289200"/>
    </source>
</evidence>
<feature type="transmembrane region" description="Helical" evidence="1">
    <location>
        <begin position="169"/>
        <end position="197"/>
    </location>
</feature>
<dbReference type="OrthoDB" id="9809543at2"/>
<dbReference type="EMBL" id="UWOC01000019">
    <property type="protein sequence ID" value="VCU07228.1"/>
    <property type="molecule type" value="Genomic_DNA"/>
</dbReference>
<dbReference type="AlphaFoldDB" id="A0A3S4AYD4"/>
<sequence length="264" mass="28467">MATLHVFAGSHAPDARPTVRRIGFADLGTAIARGLDDFRAMPSHVIFLSLLYPLVGLVLARLSFGYDLVPLLFPLTAGFALIGPFVALGLYEMSRRREQGVPTSWRDAFAVLRNPSIDSIALLGGLLMVLFVIWLAVADALYVGLFGHAPPESLGRFLTDVFTTEQGRTLLLVGNAIGFLFALLVLVVSVVSFPLLLDRDVGLVCAMETSVRAVLRNPLPMAAWGLIVAVALAVGSLPFFIGLAVVLPVLAHATWHLYRRVVVI</sequence>
<proteinExistence type="predicted"/>
<evidence type="ECO:0008006" key="4">
    <source>
        <dbReference type="Google" id="ProtNLM"/>
    </source>
</evidence>
<dbReference type="Pfam" id="PF09955">
    <property type="entry name" value="DUF2189"/>
    <property type="match status" value="1"/>
</dbReference>
<reference evidence="3" key="1">
    <citation type="submission" date="2018-10" db="EMBL/GenBank/DDBJ databases">
        <authorList>
            <person name="Peiro R."/>
            <person name="Begona"/>
            <person name="Cbmso G."/>
            <person name="Lopez M."/>
            <person name="Gonzalez S."/>
            <person name="Sacristan E."/>
            <person name="Castillo E."/>
        </authorList>
    </citation>
    <scope>NUCLEOTIDE SEQUENCE [LARGE SCALE GENOMIC DNA]</scope>
</reference>
<feature type="transmembrane region" description="Helical" evidence="1">
    <location>
        <begin position="240"/>
        <end position="258"/>
    </location>
</feature>
<dbReference type="RefSeq" id="WP_129607399.1">
    <property type="nucleotide sequence ID" value="NZ_UWOC01000019.1"/>
</dbReference>
<keyword evidence="1" id="KW-1133">Transmembrane helix</keyword>